<name>A0A4R5EVE8_9RHOB</name>
<dbReference type="GO" id="GO:0003700">
    <property type="term" value="F:DNA-binding transcription factor activity"/>
    <property type="evidence" value="ECO:0007669"/>
    <property type="project" value="TreeGrafter"/>
</dbReference>
<keyword evidence="3" id="KW-0804">Transcription</keyword>
<sequence>MGLREQQKAERTQLILDTAADLFGRDGFEHVKAEKIAEAVKVSVGTLYNYFPGKNEILMTLIAIENERLEDIGRAFVPDFDAPAADIFCAFLLQYFAPQSMLLNKALWRKGFAISFADVTSAEARRLRRSDRVLSEQVVDLTKAVQARGLLRDDVDCEVFGATLFNNANMLFLDFTRSENRTYQDVTEGIEAMTRALVQIAVPLQQAAK</sequence>
<dbReference type="InterPro" id="IPR050109">
    <property type="entry name" value="HTH-type_TetR-like_transc_reg"/>
</dbReference>
<evidence type="ECO:0000313" key="7">
    <source>
        <dbReference type="Proteomes" id="UP000294662"/>
    </source>
</evidence>
<protein>
    <submittedName>
        <fullName evidence="6">TetR/AcrR family transcriptional regulator</fullName>
    </submittedName>
</protein>
<dbReference type="InterPro" id="IPR001647">
    <property type="entry name" value="HTH_TetR"/>
</dbReference>
<feature type="DNA-binding region" description="H-T-H motif" evidence="4">
    <location>
        <begin position="32"/>
        <end position="51"/>
    </location>
</feature>
<dbReference type="PRINTS" id="PR00455">
    <property type="entry name" value="HTHTETR"/>
</dbReference>
<dbReference type="PANTHER" id="PTHR30055">
    <property type="entry name" value="HTH-TYPE TRANSCRIPTIONAL REGULATOR RUTR"/>
    <property type="match status" value="1"/>
</dbReference>
<keyword evidence="1" id="KW-0805">Transcription regulation</keyword>
<organism evidence="6 7">
    <name type="scientific">Antarcticimicrobium sediminis</name>
    <dbReference type="NCBI Taxonomy" id="2546227"/>
    <lineage>
        <taxon>Bacteria</taxon>
        <taxon>Pseudomonadati</taxon>
        <taxon>Pseudomonadota</taxon>
        <taxon>Alphaproteobacteria</taxon>
        <taxon>Rhodobacterales</taxon>
        <taxon>Paracoccaceae</taxon>
        <taxon>Antarcticimicrobium</taxon>
    </lineage>
</organism>
<evidence type="ECO:0000256" key="2">
    <source>
        <dbReference type="ARBA" id="ARBA00023125"/>
    </source>
</evidence>
<keyword evidence="7" id="KW-1185">Reference proteome</keyword>
<accession>A0A4R5EVE8</accession>
<dbReference type="PROSITE" id="PS50977">
    <property type="entry name" value="HTH_TETR_2"/>
    <property type="match status" value="1"/>
</dbReference>
<dbReference type="SUPFAM" id="SSF46689">
    <property type="entry name" value="Homeodomain-like"/>
    <property type="match status" value="1"/>
</dbReference>
<dbReference type="Pfam" id="PF00440">
    <property type="entry name" value="TetR_N"/>
    <property type="match status" value="1"/>
</dbReference>
<keyword evidence="2 4" id="KW-0238">DNA-binding</keyword>
<dbReference type="EMBL" id="SMFP01000004">
    <property type="protein sequence ID" value="TDE38843.1"/>
    <property type="molecule type" value="Genomic_DNA"/>
</dbReference>
<feature type="domain" description="HTH tetR-type" evidence="5">
    <location>
        <begin position="9"/>
        <end position="69"/>
    </location>
</feature>
<evidence type="ECO:0000313" key="6">
    <source>
        <dbReference type="EMBL" id="TDE38843.1"/>
    </source>
</evidence>
<dbReference type="Gene3D" id="1.10.357.10">
    <property type="entry name" value="Tetracycline Repressor, domain 2"/>
    <property type="match status" value="1"/>
</dbReference>
<proteinExistence type="predicted"/>
<evidence type="ECO:0000259" key="5">
    <source>
        <dbReference type="PROSITE" id="PS50977"/>
    </source>
</evidence>
<evidence type="ECO:0000256" key="1">
    <source>
        <dbReference type="ARBA" id="ARBA00023015"/>
    </source>
</evidence>
<reference evidence="6 7" key="1">
    <citation type="submission" date="2019-03" db="EMBL/GenBank/DDBJ databases">
        <authorList>
            <person name="Zhang S."/>
        </authorList>
    </citation>
    <scope>NUCLEOTIDE SEQUENCE [LARGE SCALE GENOMIC DNA]</scope>
    <source>
        <strain evidence="6 7">S4J41</strain>
    </source>
</reference>
<dbReference type="AlphaFoldDB" id="A0A4R5EVE8"/>
<dbReference type="PANTHER" id="PTHR30055:SF234">
    <property type="entry name" value="HTH-TYPE TRANSCRIPTIONAL REGULATOR BETI"/>
    <property type="match status" value="1"/>
</dbReference>
<comment type="caution">
    <text evidence="6">The sequence shown here is derived from an EMBL/GenBank/DDBJ whole genome shotgun (WGS) entry which is preliminary data.</text>
</comment>
<evidence type="ECO:0000256" key="3">
    <source>
        <dbReference type="ARBA" id="ARBA00023163"/>
    </source>
</evidence>
<dbReference type="GO" id="GO:0000976">
    <property type="term" value="F:transcription cis-regulatory region binding"/>
    <property type="evidence" value="ECO:0007669"/>
    <property type="project" value="TreeGrafter"/>
</dbReference>
<gene>
    <name evidence="6" type="ORF">E1B25_07415</name>
</gene>
<dbReference type="OrthoDB" id="9809265at2"/>
<evidence type="ECO:0000256" key="4">
    <source>
        <dbReference type="PROSITE-ProRule" id="PRU00335"/>
    </source>
</evidence>
<dbReference type="RefSeq" id="WP_132828136.1">
    <property type="nucleotide sequence ID" value="NZ_SMFP01000004.1"/>
</dbReference>
<dbReference type="InterPro" id="IPR009057">
    <property type="entry name" value="Homeodomain-like_sf"/>
</dbReference>
<dbReference type="Proteomes" id="UP000294662">
    <property type="component" value="Unassembled WGS sequence"/>
</dbReference>